<feature type="domain" description="DUF4218" evidence="2">
    <location>
        <begin position="195"/>
        <end position="247"/>
    </location>
</feature>
<dbReference type="PANTHER" id="PTHR48258">
    <property type="entry name" value="DUF4218 DOMAIN-CONTAINING PROTEIN-RELATED"/>
    <property type="match status" value="1"/>
</dbReference>
<gene>
    <name evidence="3" type="ORF">MERR_LOCUS24148</name>
</gene>
<proteinExistence type="predicted"/>
<dbReference type="Proteomes" id="UP000467841">
    <property type="component" value="Unassembled WGS sequence"/>
</dbReference>
<dbReference type="EMBL" id="CACVBM020001166">
    <property type="protein sequence ID" value="CAA7036913.1"/>
    <property type="molecule type" value="Genomic_DNA"/>
</dbReference>
<feature type="region of interest" description="Disordered" evidence="1">
    <location>
        <begin position="339"/>
        <end position="380"/>
    </location>
</feature>
<evidence type="ECO:0000256" key="1">
    <source>
        <dbReference type="SAM" id="MobiDB-lite"/>
    </source>
</evidence>
<feature type="compositionally biased region" description="Low complexity" evidence="1">
    <location>
        <begin position="339"/>
        <end position="353"/>
    </location>
</feature>
<name>A0A6D2J7E2_9BRAS</name>
<evidence type="ECO:0000313" key="4">
    <source>
        <dbReference type="Proteomes" id="UP000467841"/>
    </source>
</evidence>
<keyword evidence="4" id="KW-1185">Reference proteome</keyword>
<comment type="caution">
    <text evidence="3">The sequence shown here is derived from an EMBL/GenBank/DDBJ whole genome shotgun (WGS) entry which is preliminary data.</text>
</comment>
<evidence type="ECO:0000313" key="3">
    <source>
        <dbReference type="EMBL" id="CAA7036913.1"/>
    </source>
</evidence>
<organism evidence="3 4">
    <name type="scientific">Microthlaspi erraticum</name>
    <dbReference type="NCBI Taxonomy" id="1685480"/>
    <lineage>
        <taxon>Eukaryota</taxon>
        <taxon>Viridiplantae</taxon>
        <taxon>Streptophyta</taxon>
        <taxon>Embryophyta</taxon>
        <taxon>Tracheophyta</taxon>
        <taxon>Spermatophyta</taxon>
        <taxon>Magnoliopsida</taxon>
        <taxon>eudicotyledons</taxon>
        <taxon>Gunneridae</taxon>
        <taxon>Pentapetalae</taxon>
        <taxon>rosids</taxon>
        <taxon>malvids</taxon>
        <taxon>Brassicales</taxon>
        <taxon>Brassicaceae</taxon>
        <taxon>Coluteocarpeae</taxon>
        <taxon>Microthlaspi</taxon>
    </lineage>
</organism>
<accession>A0A6D2J7E2</accession>
<evidence type="ECO:0000259" key="2">
    <source>
        <dbReference type="Pfam" id="PF13960"/>
    </source>
</evidence>
<dbReference type="Pfam" id="PF13960">
    <property type="entry name" value="DUF4218"/>
    <property type="match status" value="1"/>
</dbReference>
<dbReference type="OrthoDB" id="10674493at2759"/>
<protein>
    <recommendedName>
        <fullName evidence="2">DUF4218 domain-containing protein</fullName>
    </recommendedName>
</protein>
<sequence length="380" mass="43249">MNVLIDRLKIAGKSQKIDKEGDSIRVPRDENPSSLEEDFVEKEIDQQNLHDNNAFHTKADISLSYEIPEVEKTEVPEGVAVIYKDFKNLIADDQGKKKIDVGKQKGTKVFKEDDDLIVFLHNKKFQVVTYNKAQPRNYGQPFKEDVIIYPEKNLRNNKLQPNKHGPFKGFPTASGLLPKGPRIAVNRVCNYFNRLCQRVIDPEKMISLESENAEIMCQLERFFPPSLFDIMFHLPLHLAREARLGGQYTSGGYIHLRGECIAFCMEFLRKSVPVQEPVNRNEDVQADGNVLEGRPLQKATDVFWSILEHMGHEEHGGTWHMEAAQLDTQRKKGEAILKTSSTVYSTNRSSSSTRPAKLQLDRAEKSKSNPKNVASPLTFL</sequence>
<dbReference type="InterPro" id="IPR025452">
    <property type="entry name" value="DUF4218"/>
</dbReference>
<reference evidence="3" key="1">
    <citation type="submission" date="2020-01" db="EMBL/GenBank/DDBJ databases">
        <authorList>
            <person name="Mishra B."/>
        </authorList>
    </citation>
    <scope>NUCLEOTIDE SEQUENCE [LARGE SCALE GENOMIC DNA]</scope>
</reference>
<dbReference type="AlphaFoldDB" id="A0A6D2J7E2"/>